<proteinExistence type="predicted"/>
<dbReference type="EnsemblMetazoa" id="AMAM000989-RA">
    <property type="protein sequence ID" value="AMAM000989-PA"/>
    <property type="gene ID" value="AMAM000989"/>
</dbReference>
<dbReference type="AlphaFoldDB" id="A0A182S737"/>
<accession>A0A182S737</accession>
<reference evidence="2" key="2">
    <citation type="submission" date="2020-05" db="UniProtKB">
        <authorList>
            <consortium name="EnsemblMetazoa"/>
        </authorList>
    </citation>
    <scope>IDENTIFICATION</scope>
    <source>
        <strain evidence="2">maculatus3</strain>
    </source>
</reference>
<evidence type="ECO:0000313" key="3">
    <source>
        <dbReference type="Proteomes" id="UP000075901"/>
    </source>
</evidence>
<dbReference type="VEuPathDB" id="VectorBase:AMAM000989"/>
<sequence length="225" mass="26095">MNELEQLEHLSLVSKICTELENHLGLNDKDLAEFIIDLAHKNPTIEAFKRVLVENGAEFSDSFTTNLLRIIQLMKPAGKLGSTAFEDDAKDGKHLAFKFPGLAIPNNKKAYSSDEEVDKEAKDEKKREKYRDRNEDKKAFGTDVVDDMFSELEQMAPSKSSKEEGKSREQLEVDNMFAELENLAPSKTTEEDKEAKRRDRRSQSRERRRDRSRSREKRRDRSRSR</sequence>
<name>A0A182S737_9DIPT</name>
<dbReference type="Proteomes" id="UP000075901">
    <property type="component" value="Unassembled WGS sequence"/>
</dbReference>
<dbReference type="InterPro" id="IPR049588">
    <property type="entry name" value="DHX8_GH2-like"/>
</dbReference>
<reference evidence="3" key="1">
    <citation type="submission" date="2013-09" db="EMBL/GenBank/DDBJ databases">
        <title>The Genome Sequence of Anopheles maculatus species B.</title>
        <authorList>
            <consortium name="The Broad Institute Genomics Platform"/>
            <person name="Neafsey D.E."/>
            <person name="Besansky N."/>
            <person name="Howell P."/>
            <person name="Walton C."/>
            <person name="Young S.K."/>
            <person name="Zeng Q."/>
            <person name="Gargeya S."/>
            <person name="Fitzgerald M."/>
            <person name="Haas B."/>
            <person name="Abouelleil A."/>
            <person name="Allen A.W."/>
            <person name="Alvarado L."/>
            <person name="Arachchi H.M."/>
            <person name="Berlin A.M."/>
            <person name="Chapman S.B."/>
            <person name="Gainer-Dewar J."/>
            <person name="Goldberg J."/>
            <person name="Griggs A."/>
            <person name="Gujja S."/>
            <person name="Hansen M."/>
            <person name="Howarth C."/>
            <person name="Imamovic A."/>
            <person name="Ireland A."/>
            <person name="Larimer J."/>
            <person name="McCowan C."/>
            <person name="Murphy C."/>
            <person name="Pearson M."/>
            <person name="Poon T.W."/>
            <person name="Priest M."/>
            <person name="Roberts A."/>
            <person name="Saif S."/>
            <person name="Shea T."/>
            <person name="Sisk P."/>
            <person name="Sykes S."/>
            <person name="Wortman J."/>
            <person name="Nusbaum C."/>
            <person name="Birren B."/>
        </authorList>
    </citation>
    <scope>NUCLEOTIDE SEQUENCE [LARGE SCALE GENOMIC DNA]</scope>
    <source>
        <strain evidence="3">maculatus3</strain>
    </source>
</reference>
<feature type="compositionally biased region" description="Basic and acidic residues" evidence="1">
    <location>
        <begin position="160"/>
        <end position="171"/>
    </location>
</feature>
<feature type="compositionally biased region" description="Basic and acidic residues" evidence="1">
    <location>
        <begin position="188"/>
        <end position="209"/>
    </location>
</feature>
<dbReference type="CDD" id="cd21691">
    <property type="entry name" value="GH2-like_DHX8"/>
    <property type="match status" value="1"/>
</dbReference>
<feature type="compositionally biased region" description="Basic residues" evidence="1">
    <location>
        <begin position="210"/>
        <end position="225"/>
    </location>
</feature>
<evidence type="ECO:0000313" key="2">
    <source>
        <dbReference type="EnsemblMetazoa" id="AMAM000989-PA"/>
    </source>
</evidence>
<feature type="compositionally biased region" description="Basic and acidic residues" evidence="1">
    <location>
        <begin position="119"/>
        <end position="134"/>
    </location>
</feature>
<feature type="region of interest" description="Disordered" evidence="1">
    <location>
        <begin position="109"/>
        <end position="134"/>
    </location>
</feature>
<feature type="region of interest" description="Disordered" evidence="1">
    <location>
        <begin position="153"/>
        <end position="225"/>
    </location>
</feature>
<keyword evidence="3" id="KW-1185">Reference proteome</keyword>
<evidence type="ECO:0000256" key="1">
    <source>
        <dbReference type="SAM" id="MobiDB-lite"/>
    </source>
</evidence>
<protein>
    <submittedName>
        <fullName evidence="2">Uncharacterized protein</fullName>
    </submittedName>
</protein>
<organism evidence="2 3">
    <name type="scientific">Anopheles maculatus</name>
    <dbReference type="NCBI Taxonomy" id="74869"/>
    <lineage>
        <taxon>Eukaryota</taxon>
        <taxon>Metazoa</taxon>
        <taxon>Ecdysozoa</taxon>
        <taxon>Arthropoda</taxon>
        <taxon>Hexapoda</taxon>
        <taxon>Insecta</taxon>
        <taxon>Pterygota</taxon>
        <taxon>Neoptera</taxon>
        <taxon>Endopterygota</taxon>
        <taxon>Diptera</taxon>
        <taxon>Nematocera</taxon>
        <taxon>Culicoidea</taxon>
        <taxon>Culicidae</taxon>
        <taxon>Anophelinae</taxon>
        <taxon>Anopheles</taxon>
        <taxon>Anopheles maculatus group</taxon>
    </lineage>
</organism>